<proteinExistence type="predicted"/>
<evidence type="ECO:0000313" key="1">
    <source>
        <dbReference type="EMBL" id="MBX71663.1"/>
    </source>
</evidence>
<reference evidence="1" key="1">
    <citation type="submission" date="2018-02" db="EMBL/GenBank/DDBJ databases">
        <title>Rhizophora mucronata_Transcriptome.</title>
        <authorList>
            <person name="Meera S.P."/>
            <person name="Sreeshan A."/>
            <person name="Augustine A."/>
        </authorList>
    </citation>
    <scope>NUCLEOTIDE SEQUENCE</scope>
    <source>
        <tissue evidence="1">Leaf</tissue>
    </source>
</reference>
<organism evidence="1">
    <name type="scientific">Rhizophora mucronata</name>
    <name type="common">Asiatic mangrove</name>
    <dbReference type="NCBI Taxonomy" id="61149"/>
    <lineage>
        <taxon>Eukaryota</taxon>
        <taxon>Viridiplantae</taxon>
        <taxon>Streptophyta</taxon>
        <taxon>Embryophyta</taxon>
        <taxon>Tracheophyta</taxon>
        <taxon>Spermatophyta</taxon>
        <taxon>Magnoliopsida</taxon>
        <taxon>eudicotyledons</taxon>
        <taxon>Gunneridae</taxon>
        <taxon>Pentapetalae</taxon>
        <taxon>rosids</taxon>
        <taxon>fabids</taxon>
        <taxon>Malpighiales</taxon>
        <taxon>Rhizophoraceae</taxon>
        <taxon>Rhizophora</taxon>
    </lineage>
</organism>
<protein>
    <submittedName>
        <fullName evidence="1">Uncharacterized protein</fullName>
    </submittedName>
</protein>
<dbReference type="AlphaFoldDB" id="A0A2P2QXF7"/>
<sequence>MCAKPLSHAEDSITQLLASSRKINANNNAHTCKGKCTYLIFEAS</sequence>
<name>A0A2P2QXF7_RHIMU</name>
<dbReference type="EMBL" id="GGEC01091179">
    <property type="protein sequence ID" value="MBX71663.1"/>
    <property type="molecule type" value="Transcribed_RNA"/>
</dbReference>
<accession>A0A2P2QXF7</accession>